<dbReference type="Pfam" id="PF00266">
    <property type="entry name" value="Aminotran_5"/>
    <property type="match status" value="1"/>
</dbReference>
<keyword evidence="4 12" id="KW-0032">Aminotransferase</keyword>
<feature type="domain" description="Aminotransferase class V" evidence="14">
    <location>
        <begin position="5"/>
        <end position="344"/>
    </location>
</feature>
<dbReference type="EC" id="2.6.1.52" evidence="12"/>
<feature type="binding site" evidence="12">
    <location>
        <position position="103"/>
    </location>
    <ligand>
        <name>pyridoxal 5'-phosphate</name>
        <dbReference type="ChEBI" id="CHEBI:597326"/>
    </ligand>
</feature>
<dbReference type="GO" id="GO:0004648">
    <property type="term" value="F:O-phospho-L-serine:2-oxoglutarate aminotransferase activity"/>
    <property type="evidence" value="ECO:0007669"/>
    <property type="project" value="UniProtKB-UniRule"/>
</dbReference>
<name>A0A1I3BEG5_9PLAN</name>
<dbReference type="Gene3D" id="3.90.1150.10">
    <property type="entry name" value="Aspartate Aminotransferase, domain 1"/>
    <property type="match status" value="1"/>
</dbReference>
<dbReference type="PANTHER" id="PTHR43247:SF1">
    <property type="entry name" value="PHOSPHOSERINE AMINOTRANSFERASE"/>
    <property type="match status" value="1"/>
</dbReference>
<dbReference type="UniPathway" id="UPA00135">
    <property type="reaction ID" value="UER00197"/>
</dbReference>
<evidence type="ECO:0000256" key="11">
    <source>
        <dbReference type="ARBA" id="ARBA00049007"/>
    </source>
</evidence>
<comment type="catalytic activity">
    <reaction evidence="11 12 13">
        <text>O-phospho-L-serine + 2-oxoglutarate = 3-phosphooxypyruvate + L-glutamate</text>
        <dbReference type="Rhea" id="RHEA:14329"/>
        <dbReference type="ChEBI" id="CHEBI:16810"/>
        <dbReference type="ChEBI" id="CHEBI:18110"/>
        <dbReference type="ChEBI" id="CHEBI:29985"/>
        <dbReference type="ChEBI" id="CHEBI:57524"/>
        <dbReference type="EC" id="2.6.1.52"/>
    </reaction>
</comment>
<reference evidence="16" key="1">
    <citation type="submission" date="2016-10" db="EMBL/GenBank/DDBJ databases">
        <authorList>
            <person name="Varghese N."/>
            <person name="Submissions S."/>
        </authorList>
    </citation>
    <scope>NUCLEOTIDE SEQUENCE [LARGE SCALE GENOMIC DNA]</scope>
    <source>
        <strain evidence="16">DSM 26348</strain>
    </source>
</reference>
<keyword evidence="16" id="KW-1185">Reference proteome</keyword>
<evidence type="ECO:0000256" key="12">
    <source>
        <dbReference type="HAMAP-Rule" id="MF_00160"/>
    </source>
</evidence>
<dbReference type="UniPathway" id="UPA00244">
    <property type="reaction ID" value="UER00311"/>
</dbReference>
<dbReference type="Gene3D" id="3.40.640.10">
    <property type="entry name" value="Type I PLP-dependent aspartate aminotransferase-like (Major domain)"/>
    <property type="match status" value="1"/>
</dbReference>
<comment type="pathway">
    <text evidence="1 12">Cofactor biosynthesis; pyridoxine 5'-phosphate biosynthesis; pyridoxine 5'-phosphate from D-erythrose 4-phosphate: step 3/5.</text>
</comment>
<evidence type="ECO:0000256" key="7">
    <source>
        <dbReference type="ARBA" id="ARBA00022898"/>
    </source>
</evidence>
<dbReference type="InterPro" id="IPR015422">
    <property type="entry name" value="PyrdxlP-dep_Trfase_small"/>
</dbReference>
<feature type="binding site" evidence="12">
    <location>
        <position position="172"/>
    </location>
    <ligand>
        <name>pyridoxal 5'-phosphate</name>
        <dbReference type="ChEBI" id="CHEBI:597326"/>
    </ligand>
</feature>
<evidence type="ECO:0000256" key="3">
    <source>
        <dbReference type="ARBA" id="ARBA00006904"/>
    </source>
</evidence>
<evidence type="ECO:0000256" key="5">
    <source>
        <dbReference type="ARBA" id="ARBA00022605"/>
    </source>
</evidence>
<comment type="cofactor">
    <cofactor evidence="12">
        <name>pyridoxal 5'-phosphate</name>
        <dbReference type="ChEBI" id="CHEBI:597326"/>
    </cofactor>
    <text evidence="12">Binds 1 pyridoxal phosphate per subunit.</text>
</comment>
<dbReference type="GO" id="GO:0030170">
    <property type="term" value="F:pyridoxal phosphate binding"/>
    <property type="evidence" value="ECO:0007669"/>
    <property type="project" value="UniProtKB-UniRule"/>
</dbReference>
<comment type="subunit">
    <text evidence="12">Homodimer.</text>
</comment>
<sequence length="360" mass="39524">MTKRINNFSAGPAILPVEVLEEARDNMLSLGDTGIGIMEHSHRGKAFIAVLEQVEADCRKLANISDDYSILFLQGGASSQFFMVPMNFLEPTQTADYLLTGSWAQKAAEQATRYGKVHTAASSKDRNFAYIPKTATYSEKPAYVHFTSNNTIFGTQWAKEPETPKGSTLICDASSDIFCRPLDVSKYGMIYAGAQKNLGPSGVTLVILRKDLMGRGKTDLPEMLQYRIHADNESCYNTPPTFGIYFMGLVFKWILKQGGLEAVGAANTAKANVLYQYLDKSSMFRATADADSRSLMNVTFVTGKEDVDNKFISEAKKAGFDGLKGHRSVGGMRASIYNAFPKSGCEELVAFMGDFEKKNG</sequence>
<comment type="function">
    <text evidence="12">Catalyzes the reversible conversion of 3-phosphohydroxypyruvate to phosphoserine and of 3-hydroxy-2-oxo-4-phosphonooxybutanoate to phosphohydroxythreonine.</text>
</comment>
<dbReference type="FunFam" id="3.90.1150.10:FF:000006">
    <property type="entry name" value="Phosphoserine aminotransferase"/>
    <property type="match status" value="1"/>
</dbReference>
<gene>
    <name evidence="12" type="primary">serC</name>
    <name evidence="15" type="ORF">SAMN05421753_101381</name>
</gene>
<comment type="catalytic activity">
    <reaction evidence="10 12">
        <text>4-(phosphooxy)-L-threonine + 2-oxoglutarate = (R)-3-hydroxy-2-oxo-4-phosphooxybutanoate + L-glutamate</text>
        <dbReference type="Rhea" id="RHEA:16573"/>
        <dbReference type="ChEBI" id="CHEBI:16810"/>
        <dbReference type="ChEBI" id="CHEBI:29985"/>
        <dbReference type="ChEBI" id="CHEBI:58452"/>
        <dbReference type="ChEBI" id="CHEBI:58538"/>
        <dbReference type="EC" id="2.6.1.52"/>
    </reaction>
</comment>
<proteinExistence type="inferred from homology"/>
<dbReference type="PANTHER" id="PTHR43247">
    <property type="entry name" value="PHOSPHOSERINE AMINOTRANSFERASE"/>
    <property type="match status" value="1"/>
</dbReference>
<evidence type="ECO:0000313" key="15">
    <source>
        <dbReference type="EMBL" id="SFH60091.1"/>
    </source>
</evidence>
<feature type="binding site" evidence="12">
    <location>
        <position position="195"/>
    </location>
    <ligand>
        <name>pyridoxal 5'-phosphate</name>
        <dbReference type="ChEBI" id="CHEBI:597326"/>
    </ligand>
</feature>
<keyword evidence="12" id="KW-0963">Cytoplasm</keyword>
<comment type="subcellular location">
    <subcellularLocation>
        <location evidence="12">Cytoplasm</location>
    </subcellularLocation>
</comment>
<dbReference type="STRING" id="1576369.SAMN05421753_101381"/>
<dbReference type="PROSITE" id="PS00595">
    <property type="entry name" value="AA_TRANSFER_CLASS_5"/>
    <property type="match status" value="1"/>
</dbReference>
<dbReference type="InterPro" id="IPR015421">
    <property type="entry name" value="PyrdxlP-dep_Trfase_major"/>
</dbReference>
<dbReference type="EMBL" id="FOQD01000001">
    <property type="protein sequence ID" value="SFH60091.1"/>
    <property type="molecule type" value="Genomic_DNA"/>
</dbReference>
<evidence type="ECO:0000256" key="6">
    <source>
        <dbReference type="ARBA" id="ARBA00022679"/>
    </source>
</evidence>
<feature type="modified residue" description="N6-(pyridoxal phosphate)lysine" evidence="12">
    <location>
        <position position="196"/>
    </location>
</feature>
<feature type="binding site" evidence="12">
    <location>
        <begin position="77"/>
        <end position="78"/>
    </location>
    <ligand>
        <name>pyridoxal 5'-phosphate</name>
        <dbReference type="ChEBI" id="CHEBI:597326"/>
    </ligand>
</feature>
<dbReference type="AlphaFoldDB" id="A0A1I3BEG5"/>
<comment type="similarity">
    <text evidence="3 12">Belongs to the class-V pyridoxal-phosphate-dependent aminotransferase family. SerC subfamily.</text>
</comment>
<dbReference type="OrthoDB" id="9809412at2"/>
<dbReference type="SUPFAM" id="SSF53383">
    <property type="entry name" value="PLP-dependent transferases"/>
    <property type="match status" value="1"/>
</dbReference>
<keyword evidence="5 12" id="KW-0028">Amino-acid biosynthesis</keyword>
<feature type="binding site" evidence="12">
    <location>
        <position position="151"/>
    </location>
    <ligand>
        <name>pyridoxal 5'-phosphate</name>
        <dbReference type="ChEBI" id="CHEBI:597326"/>
    </ligand>
</feature>
<dbReference type="InterPro" id="IPR015424">
    <property type="entry name" value="PyrdxlP-dep_Trfase"/>
</dbReference>
<keyword evidence="7 12" id="KW-0663">Pyridoxal phosphate</keyword>
<dbReference type="GO" id="GO:0006564">
    <property type="term" value="P:L-serine biosynthetic process"/>
    <property type="evidence" value="ECO:0007669"/>
    <property type="project" value="UniProtKB-UniRule"/>
</dbReference>
<dbReference type="HAMAP" id="MF_00160">
    <property type="entry name" value="SerC_aminotrans_5"/>
    <property type="match status" value="1"/>
</dbReference>
<evidence type="ECO:0000256" key="9">
    <source>
        <dbReference type="ARBA" id="ARBA00023299"/>
    </source>
</evidence>
<dbReference type="PIRSF" id="PIRSF000525">
    <property type="entry name" value="SerC"/>
    <property type="match status" value="1"/>
</dbReference>
<dbReference type="NCBIfam" id="TIGR01364">
    <property type="entry name" value="serC_1"/>
    <property type="match status" value="1"/>
</dbReference>
<comment type="pathway">
    <text evidence="2 12 13">Amino-acid biosynthesis; L-serine biosynthesis; L-serine from 3-phospho-D-glycerate: step 2/3.</text>
</comment>
<protein>
    <recommendedName>
        <fullName evidence="12">Phosphoserine aminotransferase</fullName>
        <ecNumber evidence="12">2.6.1.52</ecNumber>
    </recommendedName>
    <alternativeName>
        <fullName evidence="12">Phosphohydroxythreonine aminotransferase</fullName>
        <shortName evidence="12">PSAT</shortName>
    </alternativeName>
</protein>
<dbReference type="InterPro" id="IPR020578">
    <property type="entry name" value="Aminotrans_V_PyrdxlP_BS"/>
</dbReference>
<evidence type="ECO:0000256" key="2">
    <source>
        <dbReference type="ARBA" id="ARBA00005099"/>
    </source>
</evidence>
<organism evidence="15 16">
    <name type="scientific">Planctomicrobium piriforme</name>
    <dbReference type="NCBI Taxonomy" id="1576369"/>
    <lineage>
        <taxon>Bacteria</taxon>
        <taxon>Pseudomonadati</taxon>
        <taxon>Planctomycetota</taxon>
        <taxon>Planctomycetia</taxon>
        <taxon>Planctomycetales</taxon>
        <taxon>Planctomycetaceae</taxon>
        <taxon>Planctomicrobium</taxon>
    </lineage>
</organism>
<evidence type="ECO:0000313" key="16">
    <source>
        <dbReference type="Proteomes" id="UP000199518"/>
    </source>
</evidence>
<evidence type="ECO:0000256" key="10">
    <source>
        <dbReference type="ARBA" id="ARBA00047630"/>
    </source>
</evidence>
<dbReference type="GO" id="GO:0005737">
    <property type="term" value="C:cytoplasm"/>
    <property type="evidence" value="ECO:0007669"/>
    <property type="project" value="UniProtKB-SubCell"/>
</dbReference>
<accession>A0A1I3BEG5</accession>
<dbReference type="InterPro" id="IPR022278">
    <property type="entry name" value="Pser_aminoTfrase"/>
</dbReference>
<keyword evidence="6 12" id="KW-0808">Transferase</keyword>
<evidence type="ECO:0000256" key="1">
    <source>
        <dbReference type="ARBA" id="ARBA00004915"/>
    </source>
</evidence>
<dbReference type="GO" id="GO:0008615">
    <property type="term" value="P:pyridoxine biosynthetic process"/>
    <property type="evidence" value="ECO:0007669"/>
    <property type="project" value="UniProtKB-UniRule"/>
</dbReference>
<keyword evidence="9 12" id="KW-0718">Serine biosynthesis</keyword>
<comment type="caution">
    <text evidence="12">Lacks conserved residue(s) required for the propagation of feature annotation.</text>
</comment>
<feature type="binding site" evidence="12">
    <location>
        <begin position="237"/>
        <end position="238"/>
    </location>
    <ligand>
        <name>pyridoxal 5'-phosphate</name>
        <dbReference type="ChEBI" id="CHEBI:597326"/>
    </ligand>
</feature>
<dbReference type="FunFam" id="3.40.640.10:FF:000010">
    <property type="entry name" value="Phosphoserine aminotransferase"/>
    <property type="match status" value="1"/>
</dbReference>
<dbReference type="InterPro" id="IPR000192">
    <property type="entry name" value="Aminotrans_V_dom"/>
</dbReference>
<dbReference type="NCBIfam" id="NF003764">
    <property type="entry name" value="PRK05355.1"/>
    <property type="match status" value="1"/>
</dbReference>
<dbReference type="Proteomes" id="UP000199518">
    <property type="component" value="Unassembled WGS sequence"/>
</dbReference>
<evidence type="ECO:0000259" key="14">
    <source>
        <dbReference type="Pfam" id="PF00266"/>
    </source>
</evidence>
<keyword evidence="8 12" id="KW-0664">Pyridoxine biosynthesis</keyword>
<evidence type="ECO:0000256" key="13">
    <source>
        <dbReference type="RuleBase" id="RU004505"/>
    </source>
</evidence>
<evidence type="ECO:0000256" key="8">
    <source>
        <dbReference type="ARBA" id="ARBA00023096"/>
    </source>
</evidence>
<evidence type="ECO:0000256" key="4">
    <source>
        <dbReference type="ARBA" id="ARBA00022576"/>
    </source>
</evidence>
<feature type="binding site" evidence="12">
    <location>
        <position position="43"/>
    </location>
    <ligand>
        <name>L-glutamate</name>
        <dbReference type="ChEBI" id="CHEBI:29985"/>
    </ligand>
</feature>
<dbReference type="RefSeq" id="WP_092047409.1">
    <property type="nucleotide sequence ID" value="NZ_FOQD01000001.1"/>
</dbReference>